<proteinExistence type="predicted"/>
<dbReference type="AlphaFoldDB" id="A0A8H6JU07"/>
<dbReference type="Proteomes" id="UP000654918">
    <property type="component" value="Unassembled WGS sequence"/>
</dbReference>
<comment type="caution">
    <text evidence="1">The sequence shown here is derived from an EMBL/GenBank/DDBJ whole genome shotgun (WGS) entry which is preliminary data.</text>
</comment>
<evidence type="ECO:0000313" key="2">
    <source>
        <dbReference type="Proteomes" id="UP000654918"/>
    </source>
</evidence>
<name>A0A8H6JU07_9PEZI</name>
<protein>
    <submittedName>
        <fullName evidence="1">Uncharacterized protein</fullName>
    </submittedName>
</protein>
<gene>
    <name evidence="1" type="ORF">CPLU01_13255</name>
</gene>
<accession>A0A8H6JU07</accession>
<evidence type="ECO:0000313" key="1">
    <source>
        <dbReference type="EMBL" id="KAF6818678.1"/>
    </source>
</evidence>
<reference evidence="1" key="1">
    <citation type="journal article" date="2020" name="Phytopathology">
        <title>Genome Sequence Resources of Colletotrichum truncatum, C. plurivorum, C. musicola, and C. sojae: Four Species Pathogenic to Soybean (Glycine max).</title>
        <authorList>
            <person name="Rogerio F."/>
            <person name="Boufleur T.R."/>
            <person name="Ciampi-Guillardi M."/>
            <person name="Sukno S.A."/>
            <person name="Thon M.R."/>
            <person name="Massola Junior N.S."/>
            <person name="Baroncelli R."/>
        </authorList>
    </citation>
    <scope>NUCLEOTIDE SEQUENCE</scope>
    <source>
        <strain evidence="1">LFN00145</strain>
    </source>
</reference>
<dbReference type="EMBL" id="WIGO01000298">
    <property type="protein sequence ID" value="KAF6818678.1"/>
    <property type="molecule type" value="Genomic_DNA"/>
</dbReference>
<organism evidence="1 2">
    <name type="scientific">Colletotrichum plurivorum</name>
    <dbReference type="NCBI Taxonomy" id="2175906"/>
    <lineage>
        <taxon>Eukaryota</taxon>
        <taxon>Fungi</taxon>
        <taxon>Dikarya</taxon>
        <taxon>Ascomycota</taxon>
        <taxon>Pezizomycotina</taxon>
        <taxon>Sordariomycetes</taxon>
        <taxon>Hypocreomycetidae</taxon>
        <taxon>Glomerellales</taxon>
        <taxon>Glomerellaceae</taxon>
        <taxon>Colletotrichum</taxon>
        <taxon>Colletotrichum orchidearum species complex</taxon>
    </lineage>
</organism>
<keyword evidence="2" id="KW-1185">Reference proteome</keyword>
<sequence>MAIAIIFAGGGLAIGFSVGERINGVDPSNLATYLWVVAAFIVLIGKSMHVKEWSWNDFLRRRVRCSSVSEVHSITDIDPQLIIAKLLHDERGGSVLKIRGPYNSVFLSRSTEGFSIDRPISSSTLLLSGLILLKVVTAKGHALVCLDSRRGTELRVIGHNADSKESLFCENIDRLRAPVNDSRGFRNLNNHKERAAGVKLPFTRGTGLKWKRVLGIYKFMDAKMV</sequence>